<proteinExistence type="predicted"/>
<dbReference type="AlphaFoldDB" id="A0A975GSY2"/>
<evidence type="ECO:0000313" key="2">
    <source>
        <dbReference type="Proteomes" id="UP000663722"/>
    </source>
</evidence>
<keyword evidence="2" id="KW-1185">Reference proteome</keyword>
<name>A0A975GSY2_9BACT</name>
<organism evidence="1 2">
    <name type="scientific">Desulfonema magnum</name>
    <dbReference type="NCBI Taxonomy" id="45655"/>
    <lineage>
        <taxon>Bacteria</taxon>
        <taxon>Pseudomonadati</taxon>
        <taxon>Thermodesulfobacteriota</taxon>
        <taxon>Desulfobacteria</taxon>
        <taxon>Desulfobacterales</taxon>
        <taxon>Desulfococcaceae</taxon>
        <taxon>Desulfonema</taxon>
    </lineage>
</organism>
<evidence type="ECO:0000313" key="1">
    <source>
        <dbReference type="EMBL" id="QTA92535.1"/>
    </source>
</evidence>
<dbReference type="EMBL" id="CP061800">
    <property type="protein sequence ID" value="QTA92535.1"/>
    <property type="molecule type" value="Genomic_DNA"/>
</dbReference>
<gene>
    <name evidence="1" type="ORF">dnm_086180</name>
</gene>
<reference evidence="1" key="1">
    <citation type="journal article" date="2021" name="Microb. Physiol.">
        <title>Proteogenomic Insights into the Physiology of Marine, Sulfate-Reducing, Filamentous Desulfonema limicola and Desulfonema magnum.</title>
        <authorList>
            <person name="Schnaars V."/>
            <person name="Wohlbrand L."/>
            <person name="Scheve S."/>
            <person name="Hinrichs C."/>
            <person name="Reinhardt R."/>
            <person name="Rabus R."/>
        </authorList>
    </citation>
    <scope>NUCLEOTIDE SEQUENCE</scope>
    <source>
        <strain evidence="1">4be13</strain>
    </source>
</reference>
<accession>A0A975GSY2</accession>
<protein>
    <submittedName>
        <fullName evidence="1">Uncharacterized protein</fullName>
    </submittedName>
</protein>
<dbReference type="KEGG" id="dmm:dnm_086180"/>
<sequence length="43" mass="5183">MAFHRFGIKNVTCAHADYYELRDIFAVFRELAACCYYLIRNYN</sequence>
<dbReference type="Proteomes" id="UP000663722">
    <property type="component" value="Chromosome"/>
</dbReference>